<feature type="transmembrane region" description="Helical" evidence="7">
    <location>
        <begin position="225"/>
        <end position="244"/>
    </location>
</feature>
<dbReference type="PANTHER" id="PTHR43141:SF4">
    <property type="entry name" value="CYTOCHROME BD2 SUBUNIT II"/>
    <property type="match status" value="1"/>
</dbReference>
<dbReference type="EMBL" id="JACHGN010000003">
    <property type="protein sequence ID" value="MBB5132006.1"/>
    <property type="molecule type" value="Genomic_DNA"/>
</dbReference>
<evidence type="ECO:0000313" key="8">
    <source>
        <dbReference type="EMBL" id="MBB5132006.1"/>
    </source>
</evidence>
<evidence type="ECO:0000256" key="6">
    <source>
        <dbReference type="ARBA" id="ARBA00023136"/>
    </source>
</evidence>
<feature type="transmembrane region" description="Helical" evidence="7">
    <location>
        <begin position="85"/>
        <end position="105"/>
    </location>
</feature>
<comment type="subcellular location">
    <subcellularLocation>
        <location evidence="1">Cell membrane</location>
        <topology evidence="1">Multi-pass membrane protein</topology>
    </subcellularLocation>
</comment>
<evidence type="ECO:0000256" key="7">
    <source>
        <dbReference type="SAM" id="Phobius"/>
    </source>
</evidence>
<reference evidence="8 9" key="1">
    <citation type="submission" date="2020-08" db="EMBL/GenBank/DDBJ databases">
        <title>Genomic Encyclopedia of Type Strains, Phase IV (KMG-IV): sequencing the most valuable type-strain genomes for metagenomic binning, comparative biology and taxonomic classification.</title>
        <authorList>
            <person name="Goeker M."/>
        </authorList>
    </citation>
    <scope>NUCLEOTIDE SEQUENCE [LARGE SCALE GENOMIC DNA]</scope>
    <source>
        <strain evidence="8 9">DSM 45615</strain>
    </source>
</reference>
<evidence type="ECO:0000256" key="3">
    <source>
        <dbReference type="ARBA" id="ARBA00022475"/>
    </source>
</evidence>
<dbReference type="GO" id="GO:0070069">
    <property type="term" value="C:cytochrome complex"/>
    <property type="evidence" value="ECO:0007669"/>
    <property type="project" value="TreeGrafter"/>
</dbReference>
<organism evidence="8 9">
    <name type="scientific">Thermocatellispora tengchongensis</name>
    <dbReference type="NCBI Taxonomy" id="1073253"/>
    <lineage>
        <taxon>Bacteria</taxon>
        <taxon>Bacillati</taxon>
        <taxon>Actinomycetota</taxon>
        <taxon>Actinomycetes</taxon>
        <taxon>Streptosporangiales</taxon>
        <taxon>Streptosporangiaceae</taxon>
        <taxon>Thermocatellispora</taxon>
    </lineage>
</organism>
<dbReference type="Proteomes" id="UP000578449">
    <property type="component" value="Unassembled WGS sequence"/>
</dbReference>
<feature type="transmembrane region" description="Helical" evidence="7">
    <location>
        <begin position="189"/>
        <end position="213"/>
    </location>
</feature>
<dbReference type="Pfam" id="PF02322">
    <property type="entry name" value="Cyt_bd_oxida_II"/>
    <property type="match status" value="1"/>
</dbReference>
<evidence type="ECO:0000256" key="1">
    <source>
        <dbReference type="ARBA" id="ARBA00004651"/>
    </source>
</evidence>
<dbReference type="PANTHER" id="PTHR43141">
    <property type="entry name" value="CYTOCHROME BD2 SUBUNIT II"/>
    <property type="match status" value="1"/>
</dbReference>
<evidence type="ECO:0000256" key="5">
    <source>
        <dbReference type="ARBA" id="ARBA00022989"/>
    </source>
</evidence>
<dbReference type="AlphaFoldDB" id="A0A840P0L7"/>
<gene>
    <name evidence="8" type="ORF">HNP84_001719</name>
</gene>
<sequence length="259" mass="26349">MDILWYAVLALLLAGYFALEGFDIGAGMLLPVLGGGAGASGRPGRDRIVAAMAPFVLANEVWLIAAAGVLFGAFPALEGEVLSGLYWAVVALLVSWIVRDAGLWFRRRAGGAAWRAFWDGALCLGSWGLAVTWGFALAGIAGGLAGPPLGVLGGLLYAAAVAAVLAHHGRTFASWRGALPGRPPRTGRALAGSALLAALPALVPLLAAAPGVLGHAADPGTLGTLALTVGPFAPLVVAAQVWVWRTFGSTRATSSTSFF</sequence>
<proteinExistence type="inferred from homology"/>
<evidence type="ECO:0000256" key="4">
    <source>
        <dbReference type="ARBA" id="ARBA00022692"/>
    </source>
</evidence>
<comment type="caution">
    <text evidence="8">The sequence shown here is derived from an EMBL/GenBank/DDBJ whole genome shotgun (WGS) entry which is preliminary data.</text>
</comment>
<evidence type="ECO:0000256" key="2">
    <source>
        <dbReference type="ARBA" id="ARBA00007543"/>
    </source>
</evidence>
<dbReference type="GO" id="GO:0005886">
    <property type="term" value="C:plasma membrane"/>
    <property type="evidence" value="ECO:0007669"/>
    <property type="project" value="UniProtKB-SubCell"/>
</dbReference>
<accession>A0A840P0L7</accession>
<dbReference type="InterPro" id="IPR003317">
    <property type="entry name" value="Cyt-d_oxidase_su2"/>
</dbReference>
<name>A0A840P0L7_9ACTN</name>
<comment type="similarity">
    <text evidence="2">Belongs to the cytochrome ubiquinol oxidase subunit 2 family.</text>
</comment>
<feature type="transmembrane region" description="Helical" evidence="7">
    <location>
        <begin position="117"/>
        <end position="143"/>
    </location>
</feature>
<dbReference type="GO" id="GO:0009055">
    <property type="term" value="F:electron transfer activity"/>
    <property type="evidence" value="ECO:0007669"/>
    <property type="project" value="TreeGrafter"/>
</dbReference>
<feature type="transmembrane region" description="Helical" evidence="7">
    <location>
        <begin position="48"/>
        <end position="73"/>
    </location>
</feature>
<dbReference type="GO" id="GO:0019646">
    <property type="term" value="P:aerobic electron transport chain"/>
    <property type="evidence" value="ECO:0007669"/>
    <property type="project" value="TreeGrafter"/>
</dbReference>
<keyword evidence="5 7" id="KW-1133">Transmembrane helix</keyword>
<keyword evidence="4 7" id="KW-0812">Transmembrane</keyword>
<keyword evidence="6 7" id="KW-0472">Membrane</keyword>
<evidence type="ECO:0000313" key="9">
    <source>
        <dbReference type="Proteomes" id="UP000578449"/>
    </source>
</evidence>
<keyword evidence="9" id="KW-1185">Reference proteome</keyword>
<dbReference type="GO" id="GO:0016682">
    <property type="term" value="F:oxidoreductase activity, acting on diphenols and related substances as donors, oxygen as acceptor"/>
    <property type="evidence" value="ECO:0007669"/>
    <property type="project" value="TreeGrafter"/>
</dbReference>
<keyword evidence="3" id="KW-1003">Cell membrane</keyword>
<feature type="transmembrane region" description="Helical" evidence="7">
    <location>
        <begin position="6"/>
        <end position="36"/>
    </location>
</feature>
<feature type="transmembrane region" description="Helical" evidence="7">
    <location>
        <begin position="149"/>
        <end position="168"/>
    </location>
</feature>
<protein>
    <submittedName>
        <fullName evidence="8">Cytochrome bd-type quinol oxidase subunit 2</fullName>
    </submittedName>
</protein>
<dbReference type="RefSeq" id="WP_185048803.1">
    <property type="nucleotide sequence ID" value="NZ_JACHGN010000003.1"/>
</dbReference>